<evidence type="ECO:0000256" key="4">
    <source>
        <dbReference type="ARBA" id="ARBA00022989"/>
    </source>
</evidence>
<organism evidence="10 11">
    <name type="scientific">Lysinibacillus odysseyi 34hs-1 = NBRC 100172</name>
    <dbReference type="NCBI Taxonomy" id="1220589"/>
    <lineage>
        <taxon>Bacteria</taxon>
        <taxon>Bacillati</taxon>
        <taxon>Bacillota</taxon>
        <taxon>Bacilli</taxon>
        <taxon>Bacillales</taxon>
        <taxon>Bacillaceae</taxon>
        <taxon>Lysinibacillus</taxon>
    </lineage>
</organism>
<dbReference type="Proteomes" id="UP000030437">
    <property type="component" value="Unassembled WGS sequence"/>
</dbReference>
<sequence length="122" mass="13307">MISFFLTAKRLLKALIKAIKQPIFKSLIMTLFLIILSGTLFYSKIEGWAYIDAIYFAVVSLIPSSVEIGLSPVTTLGKIFTMMYLVVGVGVMIGLIGIIGKAVLDVDFKSSAEKDTKPPTSK</sequence>
<evidence type="ECO:0000256" key="7">
    <source>
        <dbReference type="ARBA" id="ARBA00023303"/>
    </source>
</evidence>
<keyword evidence="2" id="KW-0813">Transport</keyword>
<gene>
    <name evidence="10" type="ORF">CD32_08070</name>
</gene>
<dbReference type="InterPro" id="IPR003280">
    <property type="entry name" value="2pore_dom_K_chnl"/>
</dbReference>
<dbReference type="STRING" id="1220589.CD32_08070"/>
<dbReference type="OrthoDB" id="9785285at2"/>
<dbReference type="GO" id="GO:0022841">
    <property type="term" value="F:potassium ion leak channel activity"/>
    <property type="evidence" value="ECO:0007669"/>
    <property type="project" value="TreeGrafter"/>
</dbReference>
<dbReference type="SUPFAM" id="SSF81324">
    <property type="entry name" value="Voltage-gated potassium channels"/>
    <property type="match status" value="1"/>
</dbReference>
<dbReference type="EMBL" id="JPVP01000053">
    <property type="protein sequence ID" value="KGR85795.1"/>
    <property type="molecule type" value="Genomic_DNA"/>
</dbReference>
<keyword evidence="4 8" id="KW-1133">Transmembrane helix</keyword>
<keyword evidence="5" id="KW-0406">Ion transport</keyword>
<protein>
    <submittedName>
        <fullName evidence="10">Ion channel protein</fullName>
    </submittedName>
</protein>
<evidence type="ECO:0000256" key="8">
    <source>
        <dbReference type="SAM" id="Phobius"/>
    </source>
</evidence>
<dbReference type="eggNOG" id="ENOG5030JXB">
    <property type="taxonomic scope" value="Bacteria"/>
</dbReference>
<dbReference type="GO" id="GO:0015271">
    <property type="term" value="F:outward rectifier potassium channel activity"/>
    <property type="evidence" value="ECO:0007669"/>
    <property type="project" value="TreeGrafter"/>
</dbReference>
<evidence type="ECO:0000256" key="2">
    <source>
        <dbReference type="ARBA" id="ARBA00022448"/>
    </source>
</evidence>
<evidence type="ECO:0000256" key="6">
    <source>
        <dbReference type="ARBA" id="ARBA00023136"/>
    </source>
</evidence>
<dbReference type="InterPro" id="IPR013099">
    <property type="entry name" value="K_chnl_dom"/>
</dbReference>
<proteinExistence type="predicted"/>
<feature type="domain" description="Potassium channel" evidence="9">
    <location>
        <begin position="30"/>
        <end position="103"/>
    </location>
</feature>
<dbReference type="PANTHER" id="PTHR11003:SF338">
    <property type="entry name" value="PROTEIN CBG03693"/>
    <property type="match status" value="1"/>
</dbReference>
<comment type="caution">
    <text evidence="10">The sequence shown here is derived from an EMBL/GenBank/DDBJ whole genome shotgun (WGS) entry which is preliminary data.</text>
</comment>
<name>A0A0A3IQU6_9BACI</name>
<accession>A0A0A3IQU6</accession>
<feature type="transmembrane region" description="Helical" evidence="8">
    <location>
        <begin position="82"/>
        <end position="104"/>
    </location>
</feature>
<evidence type="ECO:0000313" key="11">
    <source>
        <dbReference type="Proteomes" id="UP000030437"/>
    </source>
</evidence>
<evidence type="ECO:0000259" key="9">
    <source>
        <dbReference type="Pfam" id="PF07885"/>
    </source>
</evidence>
<evidence type="ECO:0000256" key="1">
    <source>
        <dbReference type="ARBA" id="ARBA00004141"/>
    </source>
</evidence>
<dbReference type="Gene3D" id="1.10.287.70">
    <property type="match status" value="1"/>
</dbReference>
<dbReference type="Pfam" id="PF07885">
    <property type="entry name" value="Ion_trans_2"/>
    <property type="match status" value="1"/>
</dbReference>
<dbReference type="PANTHER" id="PTHR11003">
    <property type="entry name" value="POTASSIUM CHANNEL, SUBFAMILY K"/>
    <property type="match status" value="1"/>
</dbReference>
<evidence type="ECO:0000313" key="10">
    <source>
        <dbReference type="EMBL" id="KGR85795.1"/>
    </source>
</evidence>
<evidence type="ECO:0000256" key="5">
    <source>
        <dbReference type="ARBA" id="ARBA00023065"/>
    </source>
</evidence>
<feature type="transmembrane region" description="Helical" evidence="8">
    <location>
        <begin position="23"/>
        <end position="42"/>
    </location>
</feature>
<reference evidence="10 11" key="1">
    <citation type="submission" date="2014-02" db="EMBL/GenBank/DDBJ databases">
        <title>Draft genome sequence of Lysinibacillus odysseyi NBRC 100172.</title>
        <authorList>
            <person name="Zhang F."/>
            <person name="Wang G."/>
            <person name="Zhang L."/>
        </authorList>
    </citation>
    <scope>NUCLEOTIDE SEQUENCE [LARGE SCALE GENOMIC DNA]</scope>
    <source>
        <strain evidence="10 11">NBRC 100172</strain>
    </source>
</reference>
<keyword evidence="3 8" id="KW-0812">Transmembrane</keyword>
<feature type="transmembrane region" description="Helical" evidence="8">
    <location>
        <begin position="48"/>
        <end position="70"/>
    </location>
</feature>
<dbReference type="RefSeq" id="WP_036153270.1">
    <property type="nucleotide sequence ID" value="NZ_AVCX01000008.1"/>
</dbReference>
<dbReference type="GO" id="GO:0030322">
    <property type="term" value="P:stabilization of membrane potential"/>
    <property type="evidence" value="ECO:0007669"/>
    <property type="project" value="TreeGrafter"/>
</dbReference>
<keyword evidence="6 8" id="KW-0472">Membrane</keyword>
<evidence type="ECO:0000256" key="3">
    <source>
        <dbReference type="ARBA" id="ARBA00022692"/>
    </source>
</evidence>
<comment type="subcellular location">
    <subcellularLocation>
        <location evidence="1">Membrane</location>
        <topology evidence="1">Multi-pass membrane protein</topology>
    </subcellularLocation>
</comment>
<keyword evidence="7" id="KW-0407">Ion channel</keyword>
<dbReference type="GO" id="GO:0005886">
    <property type="term" value="C:plasma membrane"/>
    <property type="evidence" value="ECO:0007669"/>
    <property type="project" value="TreeGrafter"/>
</dbReference>
<keyword evidence="11" id="KW-1185">Reference proteome</keyword>
<dbReference type="AlphaFoldDB" id="A0A0A3IQU6"/>